<sequence>MEDAHTTLLTLKDLQDTSFFGVFDGHGGRGAAKYSSEQLHEYIVKDEAYIQGDYALAVKHGYLSADADLRGDPEFIHDSSGCTAVTALITPDKRIFVGNAGDSRAVISVGGNAKALSEDHKPVNEGESARIVAAGGFVEFGRVNGNLALSRAIGDFEFKQNLKLNPEEQVVTANPDVAVHDITPDDEFIVLACDGIWDCLTSQEVIDFVREKIAEKQTLAQVCESLMDHCLAADSELGGIGCDNMTVVIVGILHGRTEEEWYQWIQEKPSL</sequence>
<dbReference type="EMBL" id="MCFE01000125">
    <property type="protein sequence ID" value="ORX97838.1"/>
    <property type="molecule type" value="Genomic_DNA"/>
</dbReference>
<protein>
    <recommendedName>
        <fullName evidence="4">protein-serine/threonine phosphatase</fullName>
        <ecNumber evidence="4">3.1.3.16</ecNumber>
    </recommendedName>
</protein>
<comment type="similarity">
    <text evidence="3 10">Belongs to the PP2C family.</text>
</comment>
<dbReference type="STRING" id="1314790.A0A1Y1YIQ9"/>
<dbReference type="SMART" id="SM00332">
    <property type="entry name" value="PP2Cc"/>
    <property type="match status" value="1"/>
</dbReference>
<dbReference type="InterPro" id="IPR036457">
    <property type="entry name" value="PPM-type-like_dom_sf"/>
</dbReference>
<dbReference type="InParanoid" id="A0A1Y1YIQ9"/>
<dbReference type="OrthoDB" id="10264738at2759"/>
<dbReference type="InterPro" id="IPR000222">
    <property type="entry name" value="PP2C_BS"/>
</dbReference>
<dbReference type="PANTHER" id="PTHR13832:SF565">
    <property type="entry name" value="AT28366P-RELATED"/>
    <property type="match status" value="1"/>
</dbReference>
<dbReference type="AlphaFoldDB" id="A0A1Y1YIQ9"/>
<keyword evidence="8" id="KW-0464">Manganese</keyword>
<evidence type="ECO:0000256" key="10">
    <source>
        <dbReference type="RuleBase" id="RU003465"/>
    </source>
</evidence>
<keyword evidence="6 10" id="KW-0378">Hydrolase</keyword>
<dbReference type="Gene3D" id="3.60.40.10">
    <property type="entry name" value="PPM-type phosphatase domain"/>
    <property type="match status" value="1"/>
</dbReference>
<feature type="domain" description="PPM-type phosphatase" evidence="11">
    <location>
        <begin position="1"/>
        <end position="252"/>
    </location>
</feature>
<dbReference type="CDD" id="cd00143">
    <property type="entry name" value="PP2Cc"/>
    <property type="match status" value="1"/>
</dbReference>
<dbReference type="InterPro" id="IPR001932">
    <property type="entry name" value="PPM-type_phosphatase-like_dom"/>
</dbReference>
<evidence type="ECO:0000256" key="3">
    <source>
        <dbReference type="ARBA" id="ARBA00006702"/>
    </source>
</evidence>
<name>A0A1Y1YIQ9_9FUNG</name>
<accession>A0A1Y1YIQ9</accession>
<keyword evidence="13" id="KW-1185">Reference proteome</keyword>
<keyword evidence="5" id="KW-0479">Metal-binding</keyword>
<dbReference type="PROSITE" id="PS51746">
    <property type="entry name" value="PPM_2"/>
    <property type="match status" value="1"/>
</dbReference>
<dbReference type="PANTHER" id="PTHR13832">
    <property type="entry name" value="PROTEIN PHOSPHATASE 2C"/>
    <property type="match status" value="1"/>
</dbReference>
<dbReference type="FunCoup" id="A0A1Y1YIQ9">
    <property type="interactions" value="1313"/>
</dbReference>
<organism evidence="12 13">
    <name type="scientific">Basidiobolus meristosporus CBS 931.73</name>
    <dbReference type="NCBI Taxonomy" id="1314790"/>
    <lineage>
        <taxon>Eukaryota</taxon>
        <taxon>Fungi</taxon>
        <taxon>Fungi incertae sedis</taxon>
        <taxon>Zoopagomycota</taxon>
        <taxon>Entomophthoromycotina</taxon>
        <taxon>Basidiobolomycetes</taxon>
        <taxon>Basidiobolales</taxon>
        <taxon>Basidiobolaceae</taxon>
        <taxon>Basidiobolus</taxon>
    </lineage>
</organism>
<evidence type="ECO:0000256" key="4">
    <source>
        <dbReference type="ARBA" id="ARBA00013081"/>
    </source>
</evidence>
<evidence type="ECO:0000256" key="1">
    <source>
        <dbReference type="ARBA" id="ARBA00001936"/>
    </source>
</evidence>
<comment type="caution">
    <text evidence="12">The sequence shown here is derived from an EMBL/GenBank/DDBJ whole genome shotgun (WGS) entry which is preliminary data.</text>
</comment>
<evidence type="ECO:0000256" key="5">
    <source>
        <dbReference type="ARBA" id="ARBA00022723"/>
    </source>
</evidence>
<dbReference type="InterPro" id="IPR015655">
    <property type="entry name" value="PP2C"/>
</dbReference>
<dbReference type="GO" id="GO:0046872">
    <property type="term" value="F:metal ion binding"/>
    <property type="evidence" value="ECO:0007669"/>
    <property type="project" value="UniProtKB-KW"/>
</dbReference>
<evidence type="ECO:0000313" key="12">
    <source>
        <dbReference type="EMBL" id="ORX97838.1"/>
    </source>
</evidence>
<dbReference type="EC" id="3.1.3.16" evidence="4"/>
<gene>
    <name evidence="12" type="ORF">K493DRAFT_313924</name>
</gene>
<evidence type="ECO:0000256" key="2">
    <source>
        <dbReference type="ARBA" id="ARBA00001946"/>
    </source>
</evidence>
<proteinExistence type="inferred from homology"/>
<evidence type="ECO:0000256" key="6">
    <source>
        <dbReference type="ARBA" id="ARBA00022801"/>
    </source>
</evidence>
<comment type="cofactor">
    <cofactor evidence="2">
        <name>Mg(2+)</name>
        <dbReference type="ChEBI" id="CHEBI:18420"/>
    </cofactor>
</comment>
<dbReference type="SUPFAM" id="SSF81606">
    <property type="entry name" value="PP2C-like"/>
    <property type="match status" value="1"/>
</dbReference>
<keyword evidence="7 10" id="KW-0904">Protein phosphatase</keyword>
<evidence type="ECO:0000256" key="8">
    <source>
        <dbReference type="ARBA" id="ARBA00023211"/>
    </source>
</evidence>
<dbReference type="Proteomes" id="UP000193498">
    <property type="component" value="Unassembled WGS sequence"/>
</dbReference>
<dbReference type="FunFam" id="3.60.40.10:FF:000016">
    <property type="entry name" value="Protein phosphatase 2C"/>
    <property type="match status" value="1"/>
</dbReference>
<dbReference type="GO" id="GO:0004722">
    <property type="term" value="F:protein serine/threonine phosphatase activity"/>
    <property type="evidence" value="ECO:0007669"/>
    <property type="project" value="UniProtKB-EC"/>
</dbReference>
<comment type="catalytic activity">
    <reaction evidence="9">
        <text>O-phospho-L-threonyl-[protein] + H2O = L-threonyl-[protein] + phosphate</text>
        <dbReference type="Rhea" id="RHEA:47004"/>
        <dbReference type="Rhea" id="RHEA-COMP:11060"/>
        <dbReference type="Rhea" id="RHEA-COMP:11605"/>
        <dbReference type="ChEBI" id="CHEBI:15377"/>
        <dbReference type="ChEBI" id="CHEBI:30013"/>
        <dbReference type="ChEBI" id="CHEBI:43474"/>
        <dbReference type="ChEBI" id="CHEBI:61977"/>
        <dbReference type="EC" id="3.1.3.16"/>
    </reaction>
    <physiologicalReaction direction="left-to-right" evidence="9">
        <dbReference type="Rhea" id="RHEA:47005"/>
    </physiologicalReaction>
</comment>
<evidence type="ECO:0000256" key="7">
    <source>
        <dbReference type="ARBA" id="ARBA00022912"/>
    </source>
</evidence>
<reference evidence="12 13" key="1">
    <citation type="submission" date="2016-07" db="EMBL/GenBank/DDBJ databases">
        <title>Pervasive Adenine N6-methylation of Active Genes in Fungi.</title>
        <authorList>
            <consortium name="DOE Joint Genome Institute"/>
            <person name="Mondo S.J."/>
            <person name="Dannebaum R.O."/>
            <person name="Kuo R.C."/>
            <person name="Labutti K."/>
            <person name="Haridas S."/>
            <person name="Kuo A."/>
            <person name="Salamov A."/>
            <person name="Ahrendt S.R."/>
            <person name="Lipzen A."/>
            <person name="Sullivan W."/>
            <person name="Andreopoulos W.B."/>
            <person name="Clum A."/>
            <person name="Lindquist E."/>
            <person name="Daum C."/>
            <person name="Ramamoorthy G.K."/>
            <person name="Gryganskyi A."/>
            <person name="Culley D."/>
            <person name="Magnuson J.K."/>
            <person name="James T.Y."/>
            <person name="O'Malley M.A."/>
            <person name="Stajich J.E."/>
            <person name="Spatafora J.W."/>
            <person name="Visel A."/>
            <person name="Grigoriev I.V."/>
        </authorList>
    </citation>
    <scope>NUCLEOTIDE SEQUENCE [LARGE SCALE GENOMIC DNA]</scope>
    <source>
        <strain evidence="12 13">CBS 931.73</strain>
    </source>
</reference>
<evidence type="ECO:0000259" key="11">
    <source>
        <dbReference type="PROSITE" id="PS51746"/>
    </source>
</evidence>
<evidence type="ECO:0000313" key="13">
    <source>
        <dbReference type="Proteomes" id="UP000193498"/>
    </source>
</evidence>
<dbReference type="Pfam" id="PF00481">
    <property type="entry name" value="PP2C"/>
    <property type="match status" value="1"/>
</dbReference>
<dbReference type="PROSITE" id="PS01032">
    <property type="entry name" value="PPM_1"/>
    <property type="match status" value="1"/>
</dbReference>
<evidence type="ECO:0000256" key="9">
    <source>
        <dbReference type="ARBA" id="ARBA00048832"/>
    </source>
</evidence>
<comment type="cofactor">
    <cofactor evidence="1">
        <name>Mn(2+)</name>
        <dbReference type="ChEBI" id="CHEBI:29035"/>
    </cofactor>
</comment>